<keyword evidence="5" id="KW-1185">Reference proteome</keyword>
<dbReference type="InterPro" id="IPR029044">
    <property type="entry name" value="Nucleotide-diphossugar_trans"/>
</dbReference>
<reference evidence="5" key="1">
    <citation type="submission" date="2016-10" db="EMBL/GenBank/DDBJ databases">
        <authorList>
            <person name="Varghese N."/>
            <person name="Submissions S."/>
        </authorList>
    </citation>
    <scope>NUCLEOTIDE SEQUENCE [LARGE SCALE GENOMIC DNA]</scope>
    <source>
        <strain evidence="5">MPL-11</strain>
    </source>
</reference>
<dbReference type="InterPro" id="IPR050748">
    <property type="entry name" value="Glycosyltrans_8_dom-fam"/>
</dbReference>
<dbReference type="AlphaFoldDB" id="A0A1H0Z3D3"/>
<dbReference type="Pfam" id="PF01501">
    <property type="entry name" value="Glyco_transf_8"/>
    <property type="match status" value="1"/>
</dbReference>
<evidence type="ECO:0000313" key="5">
    <source>
        <dbReference type="Proteomes" id="UP000199481"/>
    </source>
</evidence>
<dbReference type="RefSeq" id="WP_035020176.1">
    <property type="nucleotide sequence ID" value="NZ_CP084916.1"/>
</dbReference>
<organism evidence="4 5">
    <name type="scientific">Carnobacterium viridans</name>
    <dbReference type="NCBI Taxonomy" id="174587"/>
    <lineage>
        <taxon>Bacteria</taxon>
        <taxon>Bacillati</taxon>
        <taxon>Bacillota</taxon>
        <taxon>Bacilli</taxon>
        <taxon>Lactobacillales</taxon>
        <taxon>Carnobacteriaceae</taxon>
        <taxon>Carnobacterium</taxon>
    </lineage>
</organism>
<keyword evidence="1" id="KW-0328">Glycosyltransferase</keyword>
<dbReference type="EMBL" id="FNJW01000008">
    <property type="protein sequence ID" value="SDQ21908.1"/>
    <property type="molecule type" value="Genomic_DNA"/>
</dbReference>
<sequence>MVEQKSISIVSSSNEAFVPHLATLFLSLLTTKQPHTTFHFYVIDDNISLRSKFLLNRTVGEYNARISYVTIDPAEFSGAVESDRIPQTAYYRISIPNLLKETKRAIYMDCDMITLEDIEALWKVDLGDQLLGAVEDAGFHNRLEKMGIESETDLYFNSGLMVMDLEKWREQGITEQVLAFIENNPEKLRFHDQDALNAILHDRWLELDPRWNAQTYMMLQEKEHPTIQGQLKWDEARENPAVIHFCGHAKPWNADSDHPFREQYFDIREKTFFPVEKETKLL</sequence>
<dbReference type="Proteomes" id="UP000199481">
    <property type="component" value="Unassembled WGS sequence"/>
</dbReference>
<name>A0A1H0Z3D3_9LACT</name>
<dbReference type="Gene3D" id="3.90.550.10">
    <property type="entry name" value="Spore Coat Polysaccharide Biosynthesis Protein SpsA, Chain A"/>
    <property type="match status" value="1"/>
</dbReference>
<evidence type="ECO:0000256" key="2">
    <source>
        <dbReference type="ARBA" id="ARBA00022679"/>
    </source>
</evidence>
<dbReference type="PANTHER" id="PTHR13778">
    <property type="entry name" value="GLYCOSYLTRANSFERASE 8 DOMAIN-CONTAINING PROTEIN"/>
    <property type="match status" value="1"/>
</dbReference>
<dbReference type="GO" id="GO:0016757">
    <property type="term" value="F:glycosyltransferase activity"/>
    <property type="evidence" value="ECO:0007669"/>
    <property type="project" value="UniProtKB-KW"/>
</dbReference>
<dbReference type="InterPro" id="IPR002495">
    <property type="entry name" value="Glyco_trans_8"/>
</dbReference>
<keyword evidence="2 4" id="KW-0808">Transferase</keyword>
<protein>
    <submittedName>
        <fullName evidence="4">Lipopolysaccharide biosynthesis protein, LPS:glycosyltransferase</fullName>
    </submittedName>
</protein>
<dbReference type="PANTHER" id="PTHR13778:SF47">
    <property type="entry name" value="LIPOPOLYSACCHARIDE 1,3-GALACTOSYLTRANSFERASE"/>
    <property type="match status" value="1"/>
</dbReference>
<dbReference type="GO" id="GO:0046872">
    <property type="term" value="F:metal ion binding"/>
    <property type="evidence" value="ECO:0007669"/>
    <property type="project" value="UniProtKB-KW"/>
</dbReference>
<dbReference type="SUPFAM" id="SSF53448">
    <property type="entry name" value="Nucleotide-diphospho-sugar transferases"/>
    <property type="match status" value="1"/>
</dbReference>
<accession>A0A1H0Z3D3</accession>
<evidence type="ECO:0000256" key="3">
    <source>
        <dbReference type="ARBA" id="ARBA00022723"/>
    </source>
</evidence>
<evidence type="ECO:0000256" key="1">
    <source>
        <dbReference type="ARBA" id="ARBA00022676"/>
    </source>
</evidence>
<keyword evidence="3" id="KW-0479">Metal-binding</keyword>
<evidence type="ECO:0000313" key="4">
    <source>
        <dbReference type="EMBL" id="SDQ21908.1"/>
    </source>
</evidence>
<gene>
    <name evidence="4" type="ORF">SAMN04487752_1298</name>
</gene>
<proteinExistence type="predicted"/>
<dbReference type="OrthoDB" id="5672604at2"/>
<dbReference type="CDD" id="cd04194">
    <property type="entry name" value="GT8_A4GalT_like"/>
    <property type="match status" value="1"/>
</dbReference>